<evidence type="ECO:0000256" key="5">
    <source>
        <dbReference type="SAM" id="Coils"/>
    </source>
</evidence>
<keyword evidence="2" id="KW-0963">Cytoplasm</keyword>
<comment type="caution">
    <text evidence="7">The sequence shown here is derived from an EMBL/GenBank/DDBJ whole genome shotgun (WGS) entry which is preliminary data.</text>
</comment>
<evidence type="ECO:0000256" key="3">
    <source>
        <dbReference type="ARBA" id="ARBA00022553"/>
    </source>
</evidence>
<accession>A0AAW1UF23</accession>
<dbReference type="EMBL" id="JARQZJ010000062">
    <property type="protein sequence ID" value="KAK9879645.1"/>
    <property type="molecule type" value="Genomic_DNA"/>
</dbReference>
<dbReference type="Gene3D" id="1.10.220.60">
    <property type="entry name" value="GRIP domain"/>
    <property type="match status" value="1"/>
</dbReference>
<protein>
    <recommendedName>
        <fullName evidence="6">GRIP domain-containing protein</fullName>
    </recommendedName>
</protein>
<dbReference type="PROSITE" id="PS50913">
    <property type="entry name" value="GRIP"/>
    <property type="match status" value="1"/>
</dbReference>
<keyword evidence="8" id="KW-1185">Reference proteome</keyword>
<feature type="coiled-coil region" evidence="5">
    <location>
        <begin position="369"/>
        <end position="406"/>
    </location>
</feature>
<name>A0AAW1UF23_9CUCU</name>
<keyword evidence="4 5" id="KW-0175">Coiled coil</keyword>
<feature type="coiled-coil region" evidence="5">
    <location>
        <begin position="1050"/>
        <end position="1166"/>
    </location>
</feature>
<feature type="coiled-coil region" evidence="5">
    <location>
        <begin position="940"/>
        <end position="981"/>
    </location>
</feature>
<evidence type="ECO:0000259" key="6">
    <source>
        <dbReference type="PROSITE" id="PS50913"/>
    </source>
</evidence>
<feature type="coiled-coil region" evidence="5">
    <location>
        <begin position="1217"/>
        <end position="1272"/>
    </location>
</feature>
<evidence type="ECO:0000313" key="8">
    <source>
        <dbReference type="Proteomes" id="UP001431783"/>
    </source>
</evidence>
<feature type="coiled-coil region" evidence="5">
    <location>
        <begin position="434"/>
        <end position="658"/>
    </location>
</feature>
<comment type="subcellular location">
    <subcellularLocation>
        <location evidence="1">Cytoplasm</location>
    </subcellularLocation>
</comment>
<gene>
    <name evidence="7" type="ORF">WA026_006710</name>
</gene>
<dbReference type="InterPro" id="IPR000237">
    <property type="entry name" value="GRIP_dom"/>
</dbReference>
<evidence type="ECO:0000256" key="2">
    <source>
        <dbReference type="ARBA" id="ARBA00022490"/>
    </source>
</evidence>
<dbReference type="Pfam" id="PF01465">
    <property type="entry name" value="GRIP"/>
    <property type="match status" value="1"/>
</dbReference>
<sequence length="1341" mass="157597">MDSKGNVEKKIAFEDLSKEELIKKCKTFLIIVQKAKQSKSLLQEEIDNLKAKLELTNHEKIPSAVDEIIQNFTEQKLNLVSTIEDLKMKNDSLVTNLNQFKEEKRRLETELDKIDNENVVFKKQVTRLTDENEQLISHLESLEKQIEELNKIGLEQRNQLLELEESNMNLQNNAKHCEKVQELEKMLSISLEEIKRLKNLKNNTQVDIPMVSIEDSFVKKGEDFDIQMLTERNGKLMDKLKCYHTKIVKLAVQVKHLKADKEEILDQFKIYTQQVRDWKDKLNIASNNLLLIVKTCEKENEELKKCNQHLEDLNTRFMEQLEAHKTDDEKSKEIEEIDNLKIKNLKLGEELDISKQNLHEVSVANEMLINKAKEENINLTQQLEALNSEKDELQIHIQQLEQCNKLDEVARERDSYEKIVCSKNEQINSFKVQIQNLEMEISKCSVEKAELTDRITELHEIEDHQRKCIFDLEEKIKKFSTELENSQKLNEVILKLSHEIKTLTESNLSLREQIETYKEREKNNKHECLNASIQTFENFSSLEEYKHEIIISKEENAQLLLEMNEMNLELKLRGENISKLEALCEELKKNNNIYETQANINVDNITEKEEIILALRDEIKLLKLELSNLNMNEKHEEIAKLKSEIDTLNEKINFYNETNNYAESDMMSTSTISRTDEIERMKDLEGSWEEKYSKLRNLAIKLKAKLKEHMSELKKEKAEKMELQLELNNYNDKMKTLQSQNAKLLEDIDEYHKRCQNYSTNSETEKENLKMMEKQLSELNIEIDNLKQEKSNTENWKKQIALKVQALRKELEEKDASRKEYEMKISKLNADLEIKEESLKLEMENHKQTKNSLQHFTYENKKNTVLNLEMQDYEKSVRDLSQKLEKKNDYITKLKGQVESQKGSISTLRDQICILEDKIRIYENDLESALSETILYKKKTAELEKDVQLKEDEILNLNQQLESTRSQIEELSTELSKDIAERQKTINTLREEKEVIYLENLNSQQTTRQLHQKLSLKEQELLTISKEYDNYKIRAQSVLWQNQNRDIGLEEKLNDNVSSLTSQVESLHSEIKELSNRIGYLQKENDELQTLRDSSNSRYEEMYNQMSDYKSQYEQLMTKYNQALDDHNETVRSLKVHAETLGQCYRQQLSDQEVRHNREIVELQSKIETSPTPAEILLPTLPSMLREEGEGSESVESMSNIPVPLEKLLSDVEDQKVHILKKQLNEHESKLSHLTELLADTEQDLVKHVQMNKVLKEEIRRHQRAVEREKHAENMEYLKNVVFKFVTLNSGDEKSRLVPVLNTILKLSPDELRKLDMVAKGEASLRGWSSYLPVWNSPSKS</sequence>
<dbReference type="SMART" id="SM00755">
    <property type="entry name" value="Grip"/>
    <property type="match status" value="1"/>
</dbReference>
<dbReference type="GO" id="GO:0005794">
    <property type="term" value="C:Golgi apparatus"/>
    <property type="evidence" value="ECO:0007669"/>
    <property type="project" value="TreeGrafter"/>
</dbReference>
<proteinExistence type="predicted"/>
<evidence type="ECO:0000256" key="1">
    <source>
        <dbReference type="ARBA" id="ARBA00004496"/>
    </source>
</evidence>
<organism evidence="7 8">
    <name type="scientific">Henosepilachna vigintioctopunctata</name>
    <dbReference type="NCBI Taxonomy" id="420089"/>
    <lineage>
        <taxon>Eukaryota</taxon>
        <taxon>Metazoa</taxon>
        <taxon>Ecdysozoa</taxon>
        <taxon>Arthropoda</taxon>
        <taxon>Hexapoda</taxon>
        <taxon>Insecta</taxon>
        <taxon>Pterygota</taxon>
        <taxon>Neoptera</taxon>
        <taxon>Endopterygota</taxon>
        <taxon>Coleoptera</taxon>
        <taxon>Polyphaga</taxon>
        <taxon>Cucujiformia</taxon>
        <taxon>Coccinelloidea</taxon>
        <taxon>Coccinellidae</taxon>
        <taxon>Epilachninae</taxon>
        <taxon>Epilachnini</taxon>
        <taxon>Henosepilachna</taxon>
    </lineage>
</organism>
<dbReference type="InterPro" id="IPR051841">
    <property type="entry name" value="MT-Golgi_org_protein"/>
</dbReference>
<feature type="coiled-coil region" evidence="5">
    <location>
        <begin position="692"/>
        <end position="890"/>
    </location>
</feature>
<dbReference type="PANTHER" id="PTHR18902:SF25">
    <property type="entry name" value="GRIP AND COILED-COIL DOMAIN-CONTAINING PROTEIN 2"/>
    <property type="match status" value="1"/>
</dbReference>
<feature type="domain" description="GRIP" evidence="6">
    <location>
        <begin position="1268"/>
        <end position="1318"/>
    </location>
</feature>
<feature type="coiled-coil region" evidence="5">
    <location>
        <begin position="32"/>
        <end position="59"/>
    </location>
</feature>
<feature type="coiled-coil region" evidence="5">
    <location>
        <begin position="83"/>
        <end position="200"/>
    </location>
</feature>
<evidence type="ECO:0000256" key="4">
    <source>
        <dbReference type="ARBA" id="ARBA00023054"/>
    </source>
</evidence>
<dbReference type="PANTHER" id="PTHR18902">
    <property type="entry name" value="NUCLEAR MITOTIC APPARATUS PROTEIN 1-RELATED"/>
    <property type="match status" value="1"/>
</dbReference>
<reference evidence="7 8" key="1">
    <citation type="submission" date="2023-03" db="EMBL/GenBank/DDBJ databases">
        <title>Genome insight into feeding habits of ladybird beetles.</title>
        <authorList>
            <person name="Li H.-S."/>
            <person name="Huang Y.-H."/>
            <person name="Pang H."/>
        </authorList>
    </citation>
    <scope>NUCLEOTIDE SEQUENCE [LARGE SCALE GENOMIC DNA]</scope>
    <source>
        <strain evidence="7">SYSU_2023b</strain>
        <tissue evidence="7">Whole body</tissue>
    </source>
</reference>
<dbReference type="Proteomes" id="UP001431783">
    <property type="component" value="Unassembled WGS sequence"/>
</dbReference>
<keyword evidence="3" id="KW-0597">Phosphoprotein</keyword>
<evidence type="ECO:0000313" key="7">
    <source>
        <dbReference type="EMBL" id="KAK9879645.1"/>
    </source>
</evidence>